<dbReference type="AlphaFoldDB" id="A0A4Y2S256"/>
<protein>
    <submittedName>
        <fullName evidence="2">Uncharacterized protein</fullName>
    </submittedName>
</protein>
<dbReference type="OrthoDB" id="9906058at2759"/>
<feature type="coiled-coil region" evidence="1">
    <location>
        <begin position="47"/>
        <end position="134"/>
    </location>
</feature>
<keyword evidence="3" id="KW-1185">Reference proteome</keyword>
<keyword evidence="1" id="KW-0175">Coiled coil</keyword>
<dbReference type="EMBL" id="BGPR01019534">
    <property type="protein sequence ID" value="GBN82212.1"/>
    <property type="molecule type" value="Genomic_DNA"/>
</dbReference>
<organism evidence="2 3">
    <name type="scientific">Araneus ventricosus</name>
    <name type="common">Orbweaver spider</name>
    <name type="synonym">Epeira ventricosa</name>
    <dbReference type="NCBI Taxonomy" id="182803"/>
    <lineage>
        <taxon>Eukaryota</taxon>
        <taxon>Metazoa</taxon>
        <taxon>Ecdysozoa</taxon>
        <taxon>Arthropoda</taxon>
        <taxon>Chelicerata</taxon>
        <taxon>Arachnida</taxon>
        <taxon>Araneae</taxon>
        <taxon>Araneomorphae</taxon>
        <taxon>Entelegynae</taxon>
        <taxon>Araneoidea</taxon>
        <taxon>Araneidae</taxon>
        <taxon>Araneus</taxon>
    </lineage>
</organism>
<evidence type="ECO:0000256" key="1">
    <source>
        <dbReference type="SAM" id="Coils"/>
    </source>
</evidence>
<name>A0A4Y2S256_ARAVE</name>
<proteinExistence type="predicted"/>
<comment type="caution">
    <text evidence="2">The sequence shown here is derived from an EMBL/GenBank/DDBJ whole genome shotgun (WGS) entry which is preliminary data.</text>
</comment>
<reference evidence="2 3" key="1">
    <citation type="journal article" date="2019" name="Sci. Rep.">
        <title>Orb-weaving spider Araneus ventricosus genome elucidates the spidroin gene catalogue.</title>
        <authorList>
            <person name="Kono N."/>
            <person name="Nakamura H."/>
            <person name="Ohtoshi R."/>
            <person name="Moran D.A.P."/>
            <person name="Shinohara A."/>
            <person name="Yoshida Y."/>
            <person name="Fujiwara M."/>
            <person name="Mori M."/>
            <person name="Tomita M."/>
            <person name="Arakawa K."/>
        </authorList>
    </citation>
    <scope>NUCLEOTIDE SEQUENCE [LARGE SCALE GENOMIC DNA]</scope>
</reference>
<gene>
    <name evidence="2" type="ORF">AVEN_45107_1</name>
</gene>
<evidence type="ECO:0000313" key="3">
    <source>
        <dbReference type="Proteomes" id="UP000499080"/>
    </source>
</evidence>
<dbReference type="Proteomes" id="UP000499080">
    <property type="component" value="Unassembled WGS sequence"/>
</dbReference>
<evidence type="ECO:0000313" key="2">
    <source>
        <dbReference type="EMBL" id="GBN82212.1"/>
    </source>
</evidence>
<accession>A0A4Y2S256</accession>
<sequence length="269" mass="32214">MSIFAAARKCDLKILAEELGETVNDSHKLKDLKKIILASKEYDEESAKEWMNTIINERKEREEIAEQRRQEEIQMAERKRKEEEEIAERRRQDEIQIAEQKRQEEIELRKLEYKERKQKEEQEIEVRKLEYEERKRKGEMEFELQKIRLGAESRSLNSNSIANQNVNSMQIKPKLEIHHLMQKINSDENDISLYLIMFERLAKQAEILENTWVTHLLGLLPYDVAQLIAREPDEIANDYGEVNPYFTTLRKKFDHSLMKPQEKVQNEKN</sequence>